<dbReference type="AlphaFoldDB" id="A0A1Z5K799"/>
<dbReference type="Proteomes" id="UP000198406">
    <property type="component" value="Unassembled WGS sequence"/>
</dbReference>
<keyword evidence="3" id="KW-1185">Reference proteome</keyword>
<dbReference type="EMBL" id="BDSP01000172">
    <property type="protein sequence ID" value="GAX21798.1"/>
    <property type="molecule type" value="Genomic_DNA"/>
</dbReference>
<sequence>MVFSLLHLPLQLCQTLLNPPHSVYFVLWWLLQPLYFPLFKTSYHGVPLSTRANRPSITFFLKANEEES</sequence>
<evidence type="ECO:0000256" key="1">
    <source>
        <dbReference type="SAM" id="SignalP"/>
    </source>
</evidence>
<proteinExistence type="predicted"/>
<protein>
    <submittedName>
        <fullName evidence="2">Uncharacterized protein</fullName>
    </submittedName>
</protein>
<feature type="signal peptide" evidence="1">
    <location>
        <begin position="1"/>
        <end position="15"/>
    </location>
</feature>
<evidence type="ECO:0000313" key="2">
    <source>
        <dbReference type="EMBL" id="GAX21798.1"/>
    </source>
</evidence>
<reference evidence="2 3" key="1">
    <citation type="journal article" date="2015" name="Plant Cell">
        <title>Oil accumulation by the oleaginous diatom Fistulifera solaris as revealed by the genome and transcriptome.</title>
        <authorList>
            <person name="Tanaka T."/>
            <person name="Maeda Y."/>
            <person name="Veluchamy A."/>
            <person name="Tanaka M."/>
            <person name="Abida H."/>
            <person name="Marechal E."/>
            <person name="Bowler C."/>
            <person name="Muto M."/>
            <person name="Sunaga Y."/>
            <person name="Tanaka M."/>
            <person name="Yoshino T."/>
            <person name="Taniguchi T."/>
            <person name="Fukuda Y."/>
            <person name="Nemoto M."/>
            <person name="Matsumoto M."/>
            <person name="Wong P.S."/>
            <person name="Aburatani S."/>
            <person name="Fujibuchi W."/>
        </authorList>
    </citation>
    <scope>NUCLEOTIDE SEQUENCE [LARGE SCALE GENOMIC DNA]</scope>
    <source>
        <strain evidence="2 3">JPCC DA0580</strain>
    </source>
</reference>
<comment type="caution">
    <text evidence="2">The sequence shown here is derived from an EMBL/GenBank/DDBJ whole genome shotgun (WGS) entry which is preliminary data.</text>
</comment>
<gene>
    <name evidence="2" type="ORF">FisN_31Lu093</name>
</gene>
<name>A0A1Z5K799_FISSO</name>
<accession>A0A1Z5K799</accession>
<feature type="chain" id="PRO_5012984094" evidence="1">
    <location>
        <begin position="16"/>
        <end position="68"/>
    </location>
</feature>
<evidence type="ECO:0000313" key="3">
    <source>
        <dbReference type="Proteomes" id="UP000198406"/>
    </source>
</evidence>
<keyword evidence="1" id="KW-0732">Signal</keyword>
<dbReference type="InParanoid" id="A0A1Z5K799"/>
<organism evidence="2 3">
    <name type="scientific">Fistulifera solaris</name>
    <name type="common">Oleaginous diatom</name>
    <dbReference type="NCBI Taxonomy" id="1519565"/>
    <lineage>
        <taxon>Eukaryota</taxon>
        <taxon>Sar</taxon>
        <taxon>Stramenopiles</taxon>
        <taxon>Ochrophyta</taxon>
        <taxon>Bacillariophyta</taxon>
        <taxon>Bacillariophyceae</taxon>
        <taxon>Bacillariophycidae</taxon>
        <taxon>Naviculales</taxon>
        <taxon>Naviculaceae</taxon>
        <taxon>Fistulifera</taxon>
    </lineage>
</organism>